<reference evidence="3" key="1">
    <citation type="submission" date="2021-03" db="EMBL/GenBank/DDBJ databases">
        <title>Whole genome shotgun sequence of Actinoplanes auranticolor NBRC 12245.</title>
        <authorList>
            <person name="Komaki H."/>
            <person name="Tamura T."/>
        </authorList>
    </citation>
    <scope>NUCLEOTIDE SEQUENCE</scope>
    <source>
        <strain evidence="3">NBRC 12245</strain>
    </source>
</reference>
<dbReference type="AlphaFoldDB" id="A0A919S8Q2"/>
<protein>
    <submittedName>
        <fullName evidence="3">Lipase</fullName>
    </submittedName>
</protein>
<evidence type="ECO:0000256" key="1">
    <source>
        <dbReference type="SAM" id="MobiDB-lite"/>
    </source>
</evidence>
<dbReference type="InterPro" id="IPR051532">
    <property type="entry name" value="Ester_Hydrolysis_Enzymes"/>
</dbReference>
<evidence type="ECO:0000313" key="3">
    <source>
        <dbReference type="EMBL" id="GIM65657.1"/>
    </source>
</evidence>
<dbReference type="InterPro" id="IPR013830">
    <property type="entry name" value="SGNH_hydro"/>
</dbReference>
<dbReference type="PANTHER" id="PTHR30383">
    <property type="entry name" value="THIOESTERASE 1/PROTEASE 1/LYSOPHOSPHOLIPASE L1"/>
    <property type="match status" value="1"/>
</dbReference>
<dbReference type="Pfam" id="PF13472">
    <property type="entry name" value="Lipase_GDSL_2"/>
    <property type="match status" value="1"/>
</dbReference>
<name>A0A919S8Q2_9ACTN</name>
<dbReference type="SUPFAM" id="SSF52266">
    <property type="entry name" value="SGNH hydrolase"/>
    <property type="match status" value="1"/>
</dbReference>
<accession>A0A919S8Q2</accession>
<proteinExistence type="predicted"/>
<dbReference type="CDD" id="cd01836">
    <property type="entry name" value="FeeA_FeeB_like"/>
    <property type="match status" value="1"/>
</dbReference>
<dbReference type="Proteomes" id="UP000681340">
    <property type="component" value="Unassembled WGS sequence"/>
</dbReference>
<dbReference type="PANTHER" id="PTHR30383:SF5">
    <property type="entry name" value="SGNH HYDROLASE-TYPE ESTERASE DOMAIN-CONTAINING PROTEIN"/>
    <property type="match status" value="1"/>
</dbReference>
<feature type="region of interest" description="Disordered" evidence="1">
    <location>
        <begin position="279"/>
        <end position="315"/>
    </location>
</feature>
<organism evidence="3 4">
    <name type="scientific">Actinoplanes auranticolor</name>
    <dbReference type="NCBI Taxonomy" id="47988"/>
    <lineage>
        <taxon>Bacteria</taxon>
        <taxon>Bacillati</taxon>
        <taxon>Actinomycetota</taxon>
        <taxon>Actinomycetes</taxon>
        <taxon>Micromonosporales</taxon>
        <taxon>Micromonosporaceae</taxon>
        <taxon>Actinoplanes</taxon>
    </lineage>
</organism>
<dbReference type="Gene3D" id="3.40.50.1110">
    <property type="entry name" value="SGNH hydrolase"/>
    <property type="match status" value="1"/>
</dbReference>
<comment type="caution">
    <text evidence="3">The sequence shown here is derived from an EMBL/GenBank/DDBJ whole genome shotgun (WGS) entry which is preliminary data.</text>
</comment>
<gene>
    <name evidence="3" type="ORF">Aau02nite_18730</name>
</gene>
<dbReference type="InterPro" id="IPR036514">
    <property type="entry name" value="SGNH_hydro_sf"/>
</dbReference>
<dbReference type="GO" id="GO:0004622">
    <property type="term" value="F:phosphatidylcholine lysophospholipase activity"/>
    <property type="evidence" value="ECO:0007669"/>
    <property type="project" value="TreeGrafter"/>
</dbReference>
<evidence type="ECO:0000313" key="4">
    <source>
        <dbReference type="Proteomes" id="UP000681340"/>
    </source>
</evidence>
<evidence type="ECO:0000259" key="2">
    <source>
        <dbReference type="Pfam" id="PF13472"/>
    </source>
</evidence>
<feature type="domain" description="SGNH hydrolase-type esterase" evidence="2">
    <location>
        <begin position="74"/>
        <end position="251"/>
    </location>
</feature>
<keyword evidence="4" id="KW-1185">Reference proteome</keyword>
<dbReference type="EMBL" id="BOQL01000018">
    <property type="protein sequence ID" value="GIM65657.1"/>
    <property type="molecule type" value="Genomic_DNA"/>
</dbReference>
<sequence length="315" mass="33073">MALPNAIGRGRARLTPAKRIAGSVLLGLPAAAAGLLAAQMITARRSIPVPQGPPPRGEMAYGPRSRRDPFTMVVLGDSFAAGYGVARSSETTGGLLAAGVARRLRRRVRLSVLAVVGAESTDLRHQVDEALPLAPDLAVIFIGGNDVTQLSDHREPARLLGAAVRKLRRAGCEVVVGTCPDLSALPHCRPPLSWLARWLSHRLATAQREEVERAGGTVVSLAELLNPAFRADPDRLFGTDRFHPSADGYALAAAAMLPAVLTVLRPAAGAGRTAVLAPRIPRQRRPEAGPGRTGTVHQPGEPAVPVENSDGRLAG</sequence>